<dbReference type="Gene3D" id="3.40.50.720">
    <property type="entry name" value="NAD(P)-binding Rossmann-like Domain"/>
    <property type="match status" value="1"/>
</dbReference>
<dbReference type="Pfam" id="PF01370">
    <property type="entry name" value="Epimerase"/>
    <property type="match status" value="1"/>
</dbReference>
<feature type="domain" description="NAD-dependent epimerase/dehydratase" evidence="6">
    <location>
        <begin position="3"/>
        <end position="235"/>
    </location>
</feature>
<organism evidence="7 8">
    <name type="scientific">Colwellia psychrerythraea</name>
    <name type="common">Vibrio psychroerythus</name>
    <dbReference type="NCBI Taxonomy" id="28229"/>
    <lineage>
        <taxon>Bacteria</taxon>
        <taxon>Pseudomonadati</taxon>
        <taxon>Pseudomonadota</taxon>
        <taxon>Gammaproteobacteria</taxon>
        <taxon>Alteromonadales</taxon>
        <taxon>Colwelliaceae</taxon>
        <taxon>Colwellia</taxon>
    </lineage>
</organism>
<dbReference type="GO" id="GO:0070401">
    <property type="term" value="F:NADP+ binding"/>
    <property type="evidence" value="ECO:0007669"/>
    <property type="project" value="UniProtKB-UniRule"/>
</dbReference>
<feature type="active site" description="Proton donor/acceptor" evidence="5">
    <location>
        <position position="132"/>
    </location>
</feature>
<feature type="binding site" evidence="5">
    <location>
        <position position="184"/>
    </location>
    <ligand>
        <name>substrate</name>
    </ligand>
</feature>
<evidence type="ECO:0000256" key="3">
    <source>
        <dbReference type="ARBA" id="ARBA00023002"/>
    </source>
</evidence>
<accession>A0A099KHR6</accession>
<comment type="similarity">
    <text evidence="1 5">Belongs to the NAD(P)-dependent epimerase/dehydratase family. Fucose synthase subfamily.</text>
</comment>
<comment type="caution">
    <text evidence="5">Lacks conserved residue(s) required for the propagation of feature annotation.</text>
</comment>
<dbReference type="GO" id="GO:0042351">
    <property type="term" value="P:'de novo' GDP-L-fucose biosynthetic process"/>
    <property type="evidence" value="ECO:0007669"/>
    <property type="project" value="UniProtKB-UniRule"/>
</dbReference>
<dbReference type="CDD" id="cd05239">
    <property type="entry name" value="GDP_FS_SDR_e"/>
    <property type="match status" value="1"/>
</dbReference>
<feature type="binding site" evidence="5">
    <location>
        <position position="199"/>
    </location>
    <ligand>
        <name>substrate</name>
    </ligand>
</feature>
<comment type="catalytic activity">
    <reaction evidence="5">
        <text>GDP-beta-L-fucose + NADP(+) = GDP-4-dehydro-alpha-D-rhamnose + NADPH + H(+)</text>
        <dbReference type="Rhea" id="RHEA:18885"/>
        <dbReference type="ChEBI" id="CHEBI:15378"/>
        <dbReference type="ChEBI" id="CHEBI:57273"/>
        <dbReference type="ChEBI" id="CHEBI:57783"/>
        <dbReference type="ChEBI" id="CHEBI:57964"/>
        <dbReference type="ChEBI" id="CHEBI:58349"/>
        <dbReference type="EC" id="1.1.1.271"/>
    </reaction>
</comment>
<feature type="binding site" evidence="5">
    <location>
        <position position="176"/>
    </location>
    <ligand>
        <name>NADP(+)</name>
        <dbReference type="ChEBI" id="CHEBI:58349"/>
    </ligand>
</feature>
<sequence>MKILLTGANGMVGKNILDVAQKHQHEFLSPSSIELNLLDGIAVQKYLKIHKPDMVIHAAGIVGGIQANIAQPVKFLVDNMQMGLNILTAANNAGVGHFLNLSSSCMYPRGAINPLSEDLILKGELEPTNEGYALAKITSTRLCEYICKENPERLYKTIIPCNLYGRFDKFDPNHSHMIPAVIRKVDEAKKSQQPELDIWGDGEARREFMYAEDLAEFVFYAIDNFSTMPQNLNVGLGTDFTINEYYQAIAGVVGYTGKFKHDLSKPVGMKQKLIDDARLKEFGWSFKTSLDAGIKQTYEFYLSEYCND</sequence>
<feature type="binding site" evidence="5">
    <location>
        <begin position="7"/>
        <end position="13"/>
    </location>
    <ligand>
        <name>NADP(+)</name>
        <dbReference type="ChEBI" id="CHEBI:58349"/>
    </ligand>
</feature>
<dbReference type="InterPro" id="IPR001509">
    <property type="entry name" value="Epimerase_deHydtase"/>
</dbReference>
<feature type="site" description="Important for catalytic activity" evidence="5">
    <location>
        <position position="105"/>
    </location>
</feature>
<dbReference type="OrthoDB" id="9811425at2"/>
<dbReference type="HAMAP" id="MF_00956">
    <property type="entry name" value="GDP_fucose_synth"/>
    <property type="match status" value="1"/>
</dbReference>
<dbReference type="PANTHER" id="PTHR43238:SF1">
    <property type="entry name" value="GDP-L-FUCOSE SYNTHASE"/>
    <property type="match status" value="1"/>
</dbReference>
<feature type="binding site" evidence="5">
    <location>
        <position position="136"/>
    </location>
    <ligand>
        <name>NADP(+)</name>
        <dbReference type="ChEBI" id="CHEBI:58349"/>
    </ligand>
</feature>
<dbReference type="InterPro" id="IPR028614">
    <property type="entry name" value="GDP_fucose/colitose_synth"/>
</dbReference>
<keyword evidence="4 5" id="KW-0413">Isomerase</keyword>
<gene>
    <name evidence="5" type="primary">fcl</name>
    <name evidence="7" type="ORF">GAB14E_3789</name>
</gene>
<feature type="site" description="Important for catalytic activity" evidence="5">
    <location>
        <position position="103"/>
    </location>
</feature>
<feature type="binding site" evidence="5">
    <location>
        <position position="206"/>
    </location>
    <ligand>
        <name>substrate</name>
    </ligand>
</feature>
<keyword evidence="5" id="KW-0511">Multifunctional enzyme</keyword>
<dbReference type="RefSeq" id="WP_033083685.1">
    <property type="nucleotide sequence ID" value="NZ_JQEC01000051.1"/>
</dbReference>
<proteinExistence type="inferred from homology"/>
<evidence type="ECO:0000256" key="2">
    <source>
        <dbReference type="ARBA" id="ARBA00022857"/>
    </source>
</evidence>
<evidence type="ECO:0000256" key="5">
    <source>
        <dbReference type="HAMAP-Rule" id="MF_00956"/>
    </source>
</evidence>
<evidence type="ECO:0000256" key="1">
    <source>
        <dbReference type="ARBA" id="ARBA00005959"/>
    </source>
</evidence>
<keyword evidence="2 5" id="KW-0521">NADP</keyword>
<evidence type="ECO:0000256" key="4">
    <source>
        <dbReference type="ARBA" id="ARBA00023235"/>
    </source>
</evidence>
<comment type="pathway">
    <text evidence="5">Nucleotide-sugar biosynthesis; GDP-L-fucose biosynthesis via de novo pathway; GDP-L-fucose from GDP-alpha-D-mannose: step 2/2.</text>
</comment>
<name>A0A099KHR6_COLPS</name>
<dbReference type="UniPathway" id="UPA00128">
    <property type="reaction ID" value="UER00191"/>
</dbReference>
<dbReference type="PANTHER" id="PTHR43238">
    <property type="entry name" value="GDP-L-FUCOSE SYNTHASE"/>
    <property type="match status" value="1"/>
</dbReference>
<dbReference type="AlphaFoldDB" id="A0A099KHR6"/>
<dbReference type="Gene3D" id="3.90.25.10">
    <property type="entry name" value="UDP-galactose 4-epimerase, domain 1"/>
    <property type="match status" value="1"/>
</dbReference>
<dbReference type="GO" id="GO:0016853">
    <property type="term" value="F:isomerase activity"/>
    <property type="evidence" value="ECO:0007669"/>
    <property type="project" value="UniProtKB-KW"/>
</dbReference>
<evidence type="ECO:0000313" key="8">
    <source>
        <dbReference type="Proteomes" id="UP000029868"/>
    </source>
</evidence>
<dbReference type="InterPro" id="IPR036291">
    <property type="entry name" value="NAD(P)-bd_dom_sf"/>
</dbReference>
<feature type="binding site" evidence="5">
    <location>
        <begin position="160"/>
        <end position="163"/>
    </location>
    <ligand>
        <name>NADP(+)</name>
        <dbReference type="ChEBI" id="CHEBI:58349"/>
    </ligand>
</feature>
<dbReference type="GO" id="GO:0050577">
    <property type="term" value="F:GDP-L-fucose synthase activity"/>
    <property type="evidence" value="ECO:0007669"/>
    <property type="project" value="UniProtKB-UniRule"/>
</dbReference>
<dbReference type="SUPFAM" id="SSF51735">
    <property type="entry name" value="NAD(P)-binding Rossmann-fold domains"/>
    <property type="match status" value="1"/>
</dbReference>
<keyword evidence="3 5" id="KW-0560">Oxidoreductase</keyword>
<evidence type="ECO:0000313" key="7">
    <source>
        <dbReference type="EMBL" id="KGJ89911.1"/>
    </source>
</evidence>
<dbReference type="EMBL" id="JQEC01000051">
    <property type="protein sequence ID" value="KGJ89911.1"/>
    <property type="molecule type" value="Genomic_DNA"/>
</dbReference>
<evidence type="ECO:0000259" key="6">
    <source>
        <dbReference type="Pfam" id="PF01370"/>
    </source>
</evidence>
<dbReference type="Proteomes" id="UP000029868">
    <property type="component" value="Unassembled WGS sequence"/>
</dbReference>
<dbReference type="EC" id="1.1.1.271" evidence="5"/>
<dbReference type="PATRIC" id="fig|28229.3.peg.3714"/>
<protein>
    <recommendedName>
        <fullName evidence="5">GDP-L-fucose synthase</fullName>
        <ecNumber evidence="5">1.1.1.271</ecNumber>
    </recommendedName>
    <alternativeName>
        <fullName evidence="5">GDP-4-keto-6-deoxy-D-mannose-3,5-epimerase-4-reductase</fullName>
    </alternativeName>
</protein>
<comment type="caution">
    <text evidence="7">The sequence shown here is derived from an EMBL/GenBank/DDBJ whole genome shotgun (WGS) entry which is preliminary data.</text>
</comment>
<reference evidence="7 8" key="1">
    <citation type="submission" date="2014-08" db="EMBL/GenBank/DDBJ databases">
        <title>Genomic and Phenotypic Diversity of Colwellia psychrerythraea strains from Disparate Marine Basins.</title>
        <authorList>
            <person name="Techtmann S.M."/>
            <person name="Stelling S.C."/>
            <person name="Utturkar S.M."/>
            <person name="Alshibli N."/>
            <person name="Harris A."/>
            <person name="Brown S.D."/>
            <person name="Hazen T.C."/>
        </authorList>
    </citation>
    <scope>NUCLEOTIDE SEQUENCE [LARGE SCALE GENOMIC DNA]</scope>
    <source>
        <strain evidence="7 8">GAB14E</strain>
    </source>
</reference>
<comment type="function">
    <text evidence="5">Catalyzes the two-step NADP-dependent conversion of GDP-4-dehydro-6-deoxy-D-mannose to GDP-fucose, involving an epimerase and a reductase reaction.</text>
</comment>